<evidence type="ECO:0000313" key="18">
    <source>
        <dbReference type="EMBL" id="HIT41158.1"/>
    </source>
</evidence>
<dbReference type="Gene3D" id="3.30.43.10">
    <property type="entry name" value="Uridine Diphospho-n-acetylenolpyruvylglucosamine Reductase, domain 2"/>
    <property type="match status" value="1"/>
</dbReference>
<feature type="active site" evidence="16">
    <location>
        <position position="176"/>
    </location>
</feature>
<comment type="catalytic activity">
    <reaction evidence="15 16">
        <text>UDP-N-acetyl-alpha-D-muramate + NADP(+) = UDP-N-acetyl-3-O-(1-carboxyvinyl)-alpha-D-glucosamine + NADPH + H(+)</text>
        <dbReference type="Rhea" id="RHEA:12248"/>
        <dbReference type="ChEBI" id="CHEBI:15378"/>
        <dbReference type="ChEBI" id="CHEBI:57783"/>
        <dbReference type="ChEBI" id="CHEBI:58349"/>
        <dbReference type="ChEBI" id="CHEBI:68483"/>
        <dbReference type="ChEBI" id="CHEBI:70757"/>
        <dbReference type="EC" id="1.3.1.98"/>
    </reaction>
</comment>
<dbReference type="HAMAP" id="MF_00037">
    <property type="entry name" value="MurB"/>
    <property type="match status" value="1"/>
</dbReference>
<keyword evidence="14 16" id="KW-0961">Cell wall biogenesis/degradation</keyword>
<evidence type="ECO:0000256" key="9">
    <source>
        <dbReference type="ARBA" id="ARBA00022857"/>
    </source>
</evidence>
<evidence type="ECO:0000256" key="5">
    <source>
        <dbReference type="ARBA" id="ARBA00022490"/>
    </source>
</evidence>
<dbReference type="PANTHER" id="PTHR21071">
    <property type="entry name" value="UDP-N-ACETYLENOLPYRUVOYLGLUCOSAMINE REDUCTASE"/>
    <property type="match status" value="1"/>
</dbReference>
<gene>
    <name evidence="16 18" type="primary">murB</name>
    <name evidence="18" type="ORF">IAB60_03485</name>
</gene>
<dbReference type="InterPro" id="IPR006094">
    <property type="entry name" value="Oxid_FAD_bind_N"/>
</dbReference>
<keyword evidence="9 16" id="KW-0521">NADP</keyword>
<dbReference type="InterPro" id="IPR011601">
    <property type="entry name" value="MurB_C"/>
</dbReference>
<evidence type="ECO:0000256" key="15">
    <source>
        <dbReference type="ARBA" id="ARBA00048914"/>
    </source>
</evidence>
<dbReference type="AlphaFoldDB" id="A0A9D1KE61"/>
<sequence length="308" mass="33501">MSRQLYDILRDIVGEMRIRQDEPMKNHTTFRVGGPARYFVSPADASELAAVLDACRRDGSPWFILGNGSNLLVSDQGFPGTVVDMGRGFTSIRTEGEKVFADSGLLLSQIARKACETGLSGLEFAAGIPGSLGGAVVMNAGAYGSEMKDVLESVRVLTPEGKERRIPAEELELGYRTSAVQKNGYVVLGAVFSLKPAPREEIRARMDELAAARREKQPLEYPSGGSTFKRPEGYFAGKLIQDAGLKGFRIGDAQVSEKHCGFVINRGQALAADVMAVCRCVSDTVYRQTGIRLEMELKTLGDFPEERP</sequence>
<evidence type="ECO:0000256" key="6">
    <source>
        <dbReference type="ARBA" id="ARBA00022618"/>
    </source>
</evidence>
<dbReference type="GO" id="GO:0071949">
    <property type="term" value="F:FAD binding"/>
    <property type="evidence" value="ECO:0007669"/>
    <property type="project" value="InterPro"/>
</dbReference>
<protein>
    <recommendedName>
        <fullName evidence="16">UDP-N-acetylenolpyruvoylglucosamine reductase</fullName>
        <ecNumber evidence="16">1.3.1.98</ecNumber>
    </recommendedName>
    <alternativeName>
        <fullName evidence="16">UDP-N-acetylmuramate dehydrogenase</fullName>
    </alternativeName>
</protein>
<dbReference type="GO" id="GO:0009252">
    <property type="term" value="P:peptidoglycan biosynthetic process"/>
    <property type="evidence" value="ECO:0007669"/>
    <property type="project" value="UniProtKB-UniRule"/>
</dbReference>
<evidence type="ECO:0000259" key="17">
    <source>
        <dbReference type="PROSITE" id="PS51387"/>
    </source>
</evidence>
<dbReference type="PROSITE" id="PS51387">
    <property type="entry name" value="FAD_PCMH"/>
    <property type="match status" value="1"/>
</dbReference>
<evidence type="ECO:0000256" key="2">
    <source>
        <dbReference type="ARBA" id="ARBA00003921"/>
    </source>
</evidence>
<dbReference type="GO" id="GO:0008762">
    <property type="term" value="F:UDP-N-acetylmuramate dehydrogenase activity"/>
    <property type="evidence" value="ECO:0007669"/>
    <property type="project" value="UniProtKB-UniRule"/>
</dbReference>
<dbReference type="InterPro" id="IPR003170">
    <property type="entry name" value="MurB"/>
</dbReference>
<name>A0A9D1KE61_9FIRM</name>
<keyword evidence="6 16" id="KW-0132">Cell division</keyword>
<evidence type="ECO:0000256" key="16">
    <source>
        <dbReference type="HAMAP-Rule" id="MF_00037"/>
    </source>
</evidence>
<dbReference type="Proteomes" id="UP000886860">
    <property type="component" value="Unassembled WGS sequence"/>
</dbReference>
<dbReference type="SUPFAM" id="SSF56176">
    <property type="entry name" value="FAD-binding/transporter-associated domain-like"/>
    <property type="match status" value="1"/>
</dbReference>
<evidence type="ECO:0000256" key="8">
    <source>
        <dbReference type="ARBA" id="ARBA00022827"/>
    </source>
</evidence>
<keyword evidence="13 16" id="KW-0131">Cell cycle</keyword>
<keyword evidence="10 16" id="KW-0133">Cell shape</keyword>
<evidence type="ECO:0000256" key="3">
    <source>
        <dbReference type="ARBA" id="ARBA00004496"/>
    </source>
</evidence>
<evidence type="ECO:0000256" key="11">
    <source>
        <dbReference type="ARBA" id="ARBA00022984"/>
    </source>
</evidence>
<dbReference type="PANTHER" id="PTHR21071:SF4">
    <property type="entry name" value="UDP-N-ACETYLENOLPYRUVOYLGLUCOSAMINE REDUCTASE"/>
    <property type="match status" value="1"/>
</dbReference>
<comment type="cofactor">
    <cofactor evidence="1 16">
        <name>FAD</name>
        <dbReference type="ChEBI" id="CHEBI:57692"/>
    </cofactor>
</comment>
<dbReference type="InterPro" id="IPR016166">
    <property type="entry name" value="FAD-bd_PCMH"/>
</dbReference>
<dbReference type="NCBIfam" id="NF010480">
    <property type="entry name" value="PRK13905.1"/>
    <property type="match status" value="1"/>
</dbReference>
<evidence type="ECO:0000313" key="19">
    <source>
        <dbReference type="Proteomes" id="UP000886860"/>
    </source>
</evidence>
<dbReference type="NCBIfam" id="TIGR00179">
    <property type="entry name" value="murB"/>
    <property type="match status" value="1"/>
</dbReference>
<evidence type="ECO:0000256" key="14">
    <source>
        <dbReference type="ARBA" id="ARBA00023316"/>
    </source>
</evidence>
<dbReference type="Pfam" id="PF01565">
    <property type="entry name" value="FAD_binding_4"/>
    <property type="match status" value="1"/>
</dbReference>
<comment type="subcellular location">
    <subcellularLocation>
        <location evidence="3 16">Cytoplasm</location>
    </subcellularLocation>
</comment>
<keyword evidence="11 16" id="KW-0573">Peptidoglycan synthesis</keyword>
<dbReference type="Gene3D" id="3.30.465.10">
    <property type="match status" value="1"/>
</dbReference>
<keyword evidence="12 16" id="KW-0560">Oxidoreductase</keyword>
<reference evidence="18" key="1">
    <citation type="submission" date="2020-10" db="EMBL/GenBank/DDBJ databases">
        <authorList>
            <person name="Gilroy R."/>
        </authorList>
    </citation>
    <scope>NUCLEOTIDE SEQUENCE</scope>
    <source>
        <strain evidence="18">CHK123-3438</strain>
    </source>
</reference>
<comment type="similarity">
    <text evidence="16">Belongs to the MurB family.</text>
</comment>
<evidence type="ECO:0000256" key="4">
    <source>
        <dbReference type="ARBA" id="ARBA00004752"/>
    </source>
</evidence>
<dbReference type="EC" id="1.3.1.98" evidence="16"/>
<dbReference type="SUPFAM" id="SSF56194">
    <property type="entry name" value="Uridine diphospho-N-Acetylenolpyruvylglucosamine reductase, MurB, C-terminal domain"/>
    <property type="match status" value="1"/>
</dbReference>
<evidence type="ECO:0000256" key="10">
    <source>
        <dbReference type="ARBA" id="ARBA00022960"/>
    </source>
</evidence>
<dbReference type="GO" id="GO:0071555">
    <property type="term" value="P:cell wall organization"/>
    <property type="evidence" value="ECO:0007669"/>
    <property type="project" value="UniProtKB-KW"/>
</dbReference>
<comment type="function">
    <text evidence="2 16">Cell wall formation.</text>
</comment>
<dbReference type="GO" id="GO:0008360">
    <property type="term" value="P:regulation of cell shape"/>
    <property type="evidence" value="ECO:0007669"/>
    <property type="project" value="UniProtKB-KW"/>
</dbReference>
<evidence type="ECO:0000256" key="12">
    <source>
        <dbReference type="ARBA" id="ARBA00023002"/>
    </source>
</evidence>
<dbReference type="EMBL" id="DVKS01000057">
    <property type="protein sequence ID" value="HIT41158.1"/>
    <property type="molecule type" value="Genomic_DNA"/>
</dbReference>
<proteinExistence type="inferred from homology"/>
<dbReference type="Pfam" id="PF02873">
    <property type="entry name" value="MurB_C"/>
    <property type="match status" value="1"/>
</dbReference>
<dbReference type="GO" id="GO:0005829">
    <property type="term" value="C:cytosol"/>
    <property type="evidence" value="ECO:0007669"/>
    <property type="project" value="TreeGrafter"/>
</dbReference>
<evidence type="ECO:0000256" key="1">
    <source>
        <dbReference type="ARBA" id="ARBA00001974"/>
    </source>
</evidence>
<comment type="caution">
    <text evidence="18">The sequence shown here is derived from an EMBL/GenBank/DDBJ whole genome shotgun (WGS) entry which is preliminary data.</text>
</comment>
<dbReference type="InterPro" id="IPR036318">
    <property type="entry name" value="FAD-bd_PCMH-like_sf"/>
</dbReference>
<evidence type="ECO:0000256" key="7">
    <source>
        <dbReference type="ARBA" id="ARBA00022630"/>
    </source>
</evidence>
<organism evidence="18 19">
    <name type="scientific">Candidatus Caccovicinus merdipullorum</name>
    <dbReference type="NCBI Taxonomy" id="2840724"/>
    <lineage>
        <taxon>Bacteria</taxon>
        <taxon>Bacillati</taxon>
        <taxon>Bacillota</taxon>
        <taxon>Clostridia</taxon>
        <taxon>Eubacteriales</taxon>
        <taxon>Candidatus Caccovicinus</taxon>
    </lineage>
</organism>
<accession>A0A9D1KE61</accession>
<feature type="domain" description="FAD-binding PCMH-type" evidence="17">
    <location>
        <begin position="31"/>
        <end position="197"/>
    </location>
</feature>
<keyword evidence="5 16" id="KW-0963">Cytoplasm</keyword>
<feature type="active site" description="Proton donor" evidence="16">
    <location>
        <position position="226"/>
    </location>
</feature>
<comment type="pathway">
    <text evidence="4 16">Cell wall biogenesis; peptidoglycan biosynthesis.</text>
</comment>
<dbReference type="InterPro" id="IPR036635">
    <property type="entry name" value="MurB_C_sf"/>
</dbReference>
<dbReference type="InterPro" id="IPR016167">
    <property type="entry name" value="FAD-bd_PCMH_sub1"/>
</dbReference>
<keyword evidence="7 16" id="KW-0285">Flavoprotein</keyword>
<dbReference type="InterPro" id="IPR016169">
    <property type="entry name" value="FAD-bd_PCMH_sub2"/>
</dbReference>
<dbReference type="Gene3D" id="3.90.78.10">
    <property type="entry name" value="UDP-N-acetylenolpyruvoylglucosamine reductase, C-terminal domain"/>
    <property type="match status" value="1"/>
</dbReference>
<keyword evidence="8 16" id="KW-0274">FAD</keyword>
<feature type="active site" evidence="16">
    <location>
        <position position="296"/>
    </location>
</feature>
<evidence type="ECO:0000256" key="13">
    <source>
        <dbReference type="ARBA" id="ARBA00023306"/>
    </source>
</evidence>
<reference evidence="18" key="2">
    <citation type="journal article" date="2021" name="PeerJ">
        <title>Extensive microbial diversity within the chicken gut microbiome revealed by metagenomics and culture.</title>
        <authorList>
            <person name="Gilroy R."/>
            <person name="Ravi A."/>
            <person name="Getino M."/>
            <person name="Pursley I."/>
            <person name="Horton D.L."/>
            <person name="Alikhan N.F."/>
            <person name="Baker D."/>
            <person name="Gharbi K."/>
            <person name="Hall N."/>
            <person name="Watson M."/>
            <person name="Adriaenssens E.M."/>
            <person name="Foster-Nyarko E."/>
            <person name="Jarju S."/>
            <person name="Secka A."/>
            <person name="Antonio M."/>
            <person name="Oren A."/>
            <person name="Chaudhuri R.R."/>
            <person name="La Ragione R."/>
            <person name="Hildebrand F."/>
            <person name="Pallen M.J."/>
        </authorList>
    </citation>
    <scope>NUCLEOTIDE SEQUENCE</scope>
    <source>
        <strain evidence="18">CHK123-3438</strain>
    </source>
</reference>
<dbReference type="GO" id="GO:0051301">
    <property type="term" value="P:cell division"/>
    <property type="evidence" value="ECO:0007669"/>
    <property type="project" value="UniProtKB-KW"/>
</dbReference>